<dbReference type="Proteomes" id="UP000009046">
    <property type="component" value="Unassembled WGS sequence"/>
</dbReference>
<keyword evidence="3" id="KW-1185">Reference proteome</keyword>
<name>E0VM75_PEDHC</name>
<dbReference type="EMBL" id="AAZO01003525">
    <property type="status" value="NOT_ANNOTATED_CDS"/>
    <property type="molecule type" value="Genomic_DNA"/>
</dbReference>
<reference evidence="1" key="1">
    <citation type="submission" date="2007-04" db="EMBL/GenBank/DDBJ databases">
        <title>Annotation of Pediculus humanus corporis strain USDA.</title>
        <authorList>
            <person name="Kirkness E."/>
            <person name="Hannick L."/>
            <person name="Hass B."/>
            <person name="Bruggner R."/>
            <person name="Lawson D."/>
            <person name="Bidwell S."/>
            <person name="Joardar V."/>
            <person name="Caler E."/>
            <person name="Walenz B."/>
            <person name="Inman J."/>
            <person name="Schobel S."/>
            <person name="Galinsky K."/>
            <person name="Amedeo P."/>
            <person name="Strausberg R."/>
        </authorList>
    </citation>
    <scope>NUCLEOTIDE SEQUENCE</scope>
    <source>
        <strain evidence="1">USDA</strain>
    </source>
</reference>
<dbReference type="VEuPathDB" id="VectorBase:PHUM303140"/>
<evidence type="ECO:0000313" key="1">
    <source>
        <dbReference type="EMBL" id="EEB14481.1"/>
    </source>
</evidence>
<dbReference type="KEGG" id="phu:Phum_PHUM303140"/>
<organism>
    <name type="scientific">Pediculus humanus subsp. corporis</name>
    <name type="common">Body louse</name>
    <dbReference type="NCBI Taxonomy" id="121224"/>
    <lineage>
        <taxon>Eukaryota</taxon>
        <taxon>Metazoa</taxon>
        <taxon>Ecdysozoa</taxon>
        <taxon>Arthropoda</taxon>
        <taxon>Hexapoda</taxon>
        <taxon>Insecta</taxon>
        <taxon>Pterygota</taxon>
        <taxon>Neoptera</taxon>
        <taxon>Paraneoptera</taxon>
        <taxon>Psocodea</taxon>
        <taxon>Troctomorpha</taxon>
        <taxon>Phthiraptera</taxon>
        <taxon>Anoplura</taxon>
        <taxon>Pediculidae</taxon>
        <taxon>Pediculus</taxon>
    </lineage>
</organism>
<dbReference type="EnsemblMetazoa" id="PHUM303140-RA">
    <property type="protein sequence ID" value="PHUM303140-PA"/>
    <property type="gene ID" value="PHUM303140"/>
</dbReference>
<dbReference type="GeneID" id="8239159"/>
<dbReference type="InParanoid" id="E0VM75"/>
<dbReference type="EMBL" id="DS235293">
    <property type="protein sequence ID" value="EEB14481.1"/>
    <property type="molecule type" value="Genomic_DNA"/>
</dbReference>
<gene>
    <name evidence="2" type="primary">8239159</name>
    <name evidence="1" type="ORF">Phum_PHUM303140</name>
</gene>
<accession>E0VM75</accession>
<dbReference type="HOGENOM" id="CLU_3071096_0_0_1"/>
<reference evidence="2" key="3">
    <citation type="submission" date="2021-02" db="UniProtKB">
        <authorList>
            <consortium name="EnsemblMetazoa"/>
        </authorList>
    </citation>
    <scope>IDENTIFICATION</scope>
    <source>
        <strain evidence="2">USDA</strain>
    </source>
</reference>
<proteinExistence type="predicted"/>
<dbReference type="AlphaFoldDB" id="E0VM75"/>
<sequence length="53" mass="6196">MKKQMNQKQKKTACLTYVRKCLKVPSWYPVQEVGHQVYNISVIEDFEGLLHAS</sequence>
<evidence type="ECO:0000313" key="3">
    <source>
        <dbReference type="Proteomes" id="UP000009046"/>
    </source>
</evidence>
<dbReference type="CTD" id="8239159"/>
<reference evidence="1" key="2">
    <citation type="submission" date="2007-04" db="EMBL/GenBank/DDBJ databases">
        <title>The genome of the human body louse.</title>
        <authorList>
            <consortium name="The Human Body Louse Genome Consortium"/>
            <person name="Kirkness E."/>
            <person name="Walenz B."/>
            <person name="Hass B."/>
            <person name="Bruggner R."/>
            <person name="Strausberg R."/>
        </authorList>
    </citation>
    <scope>NUCLEOTIDE SEQUENCE</scope>
    <source>
        <strain evidence="1">USDA</strain>
    </source>
</reference>
<protein>
    <submittedName>
        <fullName evidence="1 2">Uncharacterized protein</fullName>
    </submittedName>
</protein>
<dbReference type="RefSeq" id="XP_002427219.1">
    <property type="nucleotide sequence ID" value="XM_002427174.1"/>
</dbReference>
<evidence type="ECO:0000313" key="2">
    <source>
        <dbReference type="EnsemblMetazoa" id="PHUM303140-PA"/>
    </source>
</evidence>